<evidence type="ECO:0000313" key="2">
    <source>
        <dbReference type="EMBL" id="UGS35325.1"/>
    </source>
</evidence>
<proteinExistence type="predicted"/>
<feature type="domain" description="Aminotransferase class V" evidence="1">
    <location>
        <begin position="31"/>
        <end position="400"/>
    </location>
</feature>
<dbReference type="InterPro" id="IPR015421">
    <property type="entry name" value="PyrdxlP-dep_Trfase_major"/>
</dbReference>
<dbReference type="SUPFAM" id="SSF53383">
    <property type="entry name" value="PLP-dependent transferases"/>
    <property type="match status" value="1"/>
</dbReference>
<accession>A0A9E7BZG3</accession>
<dbReference type="Pfam" id="PF00266">
    <property type="entry name" value="Aminotran_5"/>
    <property type="match status" value="1"/>
</dbReference>
<dbReference type="Gene3D" id="3.90.1150.10">
    <property type="entry name" value="Aspartate Aminotransferase, domain 1"/>
    <property type="match status" value="1"/>
</dbReference>
<dbReference type="InterPro" id="IPR015422">
    <property type="entry name" value="PyrdxlP-dep_Trfase_small"/>
</dbReference>
<dbReference type="Proteomes" id="UP001162834">
    <property type="component" value="Chromosome"/>
</dbReference>
<evidence type="ECO:0000259" key="1">
    <source>
        <dbReference type="Pfam" id="PF00266"/>
    </source>
</evidence>
<dbReference type="InterPro" id="IPR015424">
    <property type="entry name" value="PyrdxlP-dep_Trfase"/>
</dbReference>
<reference evidence="2" key="1">
    <citation type="journal article" date="2022" name="Int. J. Syst. Evol. Microbiol.">
        <title>Pseudomonas aegrilactucae sp. nov. and Pseudomonas morbosilactucae sp. nov., pathogens causing bacterial rot of lettuce in Japan.</title>
        <authorList>
            <person name="Sawada H."/>
            <person name="Fujikawa T."/>
            <person name="Satou M."/>
        </authorList>
    </citation>
    <scope>NUCLEOTIDE SEQUENCE</scope>
    <source>
        <strain evidence="2">0166_1</strain>
    </source>
</reference>
<dbReference type="Gene3D" id="3.40.640.10">
    <property type="entry name" value="Type I PLP-dependent aspartate aminotransferase-like (Major domain)"/>
    <property type="match status" value="1"/>
</dbReference>
<dbReference type="AlphaFoldDB" id="A0A9E7BZG3"/>
<dbReference type="EMBL" id="CP087164">
    <property type="protein sequence ID" value="UGS35325.1"/>
    <property type="molecule type" value="Genomic_DNA"/>
</dbReference>
<protein>
    <recommendedName>
        <fullName evidence="1">Aminotransferase class V domain-containing protein</fullName>
    </recommendedName>
</protein>
<dbReference type="KEGG" id="sbae:DSM104329_01712"/>
<dbReference type="InterPro" id="IPR000192">
    <property type="entry name" value="Aminotrans_V_dom"/>
</dbReference>
<evidence type="ECO:0000313" key="3">
    <source>
        <dbReference type="Proteomes" id="UP001162834"/>
    </source>
</evidence>
<dbReference type="PANTHER" id="PTHR43586:SF21">
    <property type="entry name" value="PYRIDOXAL PHOSPHATE (PLP)-DEPENDENT ASPARTATE AMINOTRANSFERASE SUPERFAMILY"/>
    <property type="match status" value="1"/>
</dbReference>
<name>A0A9E7BZG3_9ACTN</name>
<gene>
    <name evidence="2" type="ORF">DSM104329_01712</name>
</gene>
<organism evidence="2 3">
    <name type="scientific">Capillimicrobium parvum</name>
    <dbReference type="NCBI Taxonomy" id="2884022"/>
    <lineage>
        <taxon>Bacteria</taxon>
        <taxon>Bacillati</taxon>
        <taxon>Actinomycetota</taxon>
        <taxon>Thermoleophilia</taxon>
        <taxon>Solirubrobacterales</taxon>
        <taxon>Capillimicrobiaceae</taxon>
        <taxon>Capillimicrobium</taxon>
    </lineage>
</organism>
<dbReference type="InterPro" id="IPR011340">
    <property type="entry name" value="Cys_dSase-rel"/>
</dbReference>
<keyword evidence="3" id="KW-1185">Reference proteome</keyword>
<sequence>MSTIPPPAPRLMPVDEVRAHFPALSPDVAALDGAAGTQVPVAVVQAVAEALRTAMANQGGAFAASRTSSEVVAEARSAIADLVGGAPEGVVLGPNMTTLTFHLADAISRTWGRGDEVVVTSLDHDANVRPWRLAAERAGATVRVADFDAETGELPAEAVQRVLSERTRLVAVTAASNAIGTRPGVRAIADAAHAVGALTYVDGVHATPHVPTDVAQLGADLYACSSYKFCGPHTGAVIADPVLLERLRPAKLVPAPDAGPGRFERGTPPFELLAGVRAAVDWLAGLTDAAGDRRTRLLAAFTAVEGRLQGLLERLVAGLSAIEGVRLLGSPRRRTSTVSFLVDGHAPGAVASRLSEQGIAVWAGDNYAYELMRRLGLVETGGAVRASIVLYNTAAEVDRLVDAVAALGAAP</sequence>
<dbReference type="NCBIfam" id="TIGR01976">
    <property type="entry name" value="am_tr_V_VC1184"/>
    <property type="match status" value="1"/>
</dbReference>
<dbReference type="PANTHER" id="PTHR43586">
    <property type="entry name" value="CYSTEINE DESULFURASE"/>
    <property type="match status" value="1"/>
</dbReference>